<evidence type="ECO:0000256" key="3">
    <source>
        <dbReference type="ARBA" id="ARBA00022692"/>
    </source>
</evidence>
<dbReference type="InterPro" id="IPR036259">
    <property type="entry name" value="MFS_trans_sf"/>
</dbReference>
<keyword evidence="4 7" id="KW-1133">Transmembrane helix</keyword>
<dbReference type="AlphaFoldDB" id="A0AAE1NHN1"/>
<evidence type="ECO:0000313" key="10">
    <source>
        <dbReference type="Proteomes" id="UP001292094"/>
    </source>
</evidence>
<gene>
    <name evidence="9" type="ORF">Pmani_037038</name>
</gene>
<sequence>MACINKNLVSLKLLLFTFYGALGCLMAFLTVHMRSIGLTIPELTWINSVLPLTSLIGPPLVGMLADKLGHYRPITIVCMLLAAFLHTALLFVPSRDSLSGGESWLTLRCDETGAALVVEACQQPCPIPPPVISPSFRVSGCKEVCRGIGGAVVTEGEVIPEAAGNIRGYKAPIMSLRSLSGLLHNTTLKNLVLTLDYNTSSGPVRVSEETWSSDGGGGGSVTSEDEGGGEGQAMCYYPQQHFSTDRGQYYSGLTCPVKQHCQVVCNAYEQLNGTPFLERPHCSKAVEGNPNLTLWLYLGLRALAEMFSAILVSLLEAVALTMVNQHKGDYGREKMFGLLAVGIFSPVCGYLVDTQIGTFGVYSYAPVFYVFDGLMLVTAAVTLALPIEVQVQRKSLMKNIRQLIHTTELSILLLLMTLLGTFWGYLKTFVYVYLEDLGASKLLMGLSLSFCILPSLPFLYKSAAVVQFCGHHYLIMLAFLGYCVRFAGLSYINDPWWALLLESLELFTLNLMNVSAATLAYKLAPKTFVATAQALVWVSHFNIGRCIGTFVGGHLLNRYGEVPVFQGAAIMSAVCAAVYLTIHQLVKYYKARNTTQQPKPPPCRENGNVPNGHYTPLQVADERF</sequence>
<dbReference type="Pfam" id="PF12832">
    <property type="entry name" value="MFS_1_like"/>
    <property type="match status" value="1"/>
</dbReference>
<comment type="subcellular location">
    <subcellularLocation>
        <location evidence="1">Membrane</location>
        <topology evidence="1">Multi-pass membrane protein</topology>
    </subcellularLocation>
</comment>
<evidence type="ECO:0000256" key="1">
    <source>
        <dbReference type="ARBA" id="ARBA00004141"/>
    </source>
</evidence>
<evidence type="ECO:0000259" key="8">
    <source>
        <dbReference type="Pfam" id="PF12832"/>
    </source>
</evidence>
<feature type="transmembrane region" description="Helical" evidence="7">
    <location>
        <begin position="562"/>
        <end position="582"/>
    </location>
</feature>
<feature type="transmembrane region" description="Helical" evidence="7">
    <location>
        <begin position="12"/>
        <end position="31"/>
    </location>
</feature>
<dbReference type="InterPro" id="IPR051717">
    <property type="entry name" value="MFS_MFSD6"/>
</dbReference>
<dbReference type="Gene3D" id="1.20.1250.20">
    <property type="entry name" value="MFS general substrate transporter like domains"/>
    <property type="match status" value="2"/>
</dbReference>
<organism evidence="9 10">
    <name type="scientific">Petrolisthes manimaculis</name>
    <dbReference type="NCBI Taxonomy" id="1843537"/>
    <lineage>
        <taxon>Eukaryota</taxon>
        <taxon>Metazoa</taxon>
        <taxon>Ecdysozoa</taxon>
        <taxon>Arthropoda</taxon>
        <taxon>Crustacea</taxon>
        <taxon>Multicrustacea</taxon>
        <taxon>Malacostraca</taxon>
        <taxon>Eumalacostraca</taxon>
        <taxon>Eucarida</taxon>
        <taxon>Decapoda</taxon>
        <taxon>Pleocyemata</taxon>
        <taxon>Anomura</taxon>
        <taxon>Galatheoidea</taxon>
        <taxon>Porcellanidae</taxon>
        <taxon>Petrolisthes</taxon>
    </lineage>
</organism>
<evidence type="ECO:0000256" key="5">
    <source>
        <dbReference type="ARBA" id="ARBA00023136"/>
    </source>
</evidence>
<keyword evidence="10" id="KW-1185">Reference proteome</keyword>
<dbReference type="GO" id="GO:0016020">
    <property type="term" value="C:membrane"/>
    <property type="evidence" value="ECO:0007669"/>
    <property type="project" value="UniProtKB-SubCell"/>
</dbReference>
<feature type="domain" description="Major facilitator superfamily associated" evidence="8">
    <location>
        <begin position="9"/>
        <end position="566"/>
    </location>
</feature>
<feature type="region of interest" description="Disordered" evidence="6">
    <location>
        <begin position="204"/>
        <end position="227"/>
    </location>
</feature>
<feature type="transmembrane region" description="Helical" evidence="7">
    <location>
        <begin position="438"/>
        <end position="460"/>
    </location>
</feature>
<feature type="transmembrane region" description="Helical" evidence="7">
    <location>
        <begin position="335"/>
        <end position="352"/>
    </location>
</feature>
<evidence type="ECO:0000256" key="7">
    <source>
        <dbReference type="SAM" id="Phobius"/>
    </source>
</evidence>
<feature type="transmembrane region" description="Helical" evidence="7">
    <location>
        <begin position="472"/>
        <end position="492"/>
    </location>
</feature>
<dbReference type="PANTHER" id="PTHR16172:SF41">
    <property type="entry name" value="MAJOR FACILITATOR SUPERFAMILY DOMAIN-CONTAINING PROTEIN 6-LIKE"/>
    <property type="match status" value="1"/>
</dbReference>
<feature type="transmembrane region" description="Helical" evidence="7">
    <location>
        <begin position="364"/>
        <end position="385"/>
    </location>
</feature>
<keyword evidence="5 7" id="KW-0472">Membrane</keyword>
<dbReference type="Proteomes" id="UP001292094">
    <property type="component" value="Unassembled WGS sequence"/>
</dbReference>
<evidence type="ECO:0000313" key="9">
    <source>
        <dbReference type="EMBL" id="KAK4290038.1"/>
    </source>
</evidence>
<dbReference type="SUPFAM" id="SSF103473">
    <property type="entry name" value="MFS general substrate transporter"/>
    <property type="match status" value="1"/>
</dbReference>
<comment type="similarity">
    <text evidence="2">Belongs to the major facilitator superfamily. MFSD6 family.</text>
</comment>
<feature type="transmembrane region" description="Helical" evidence="7">
    <location>
        <begin position="406"/>
        <end position="426"/>
    </location>
</feature>
<dbReference type="InterPro" id="IPR024989">
    <property type="entry name" value="MFS_assoc_dom"/>
</dbReference>
<feature type="transmembrane region" description="Helical" evidence="7">
    <location>
        <begin position="43"/>
        <end position="62"/>
    </location>
</feature>
<proteinExistence type="inferred from homology"/>
<evidence type="ECO:0000256" key="2">
    <source>
        <dbReference type="ARBA" id="ARBA00005241"/>
    </source>
</evidence>
<dbReference type="PANTHER" id="PTHR16172">
    <property type="entry name" value="MAJOR FACILITATOR SUPERFAMILY DOMAIN-CONTAINING PROTEIN 6-LIKE"/>
    <property type="match status" value="1"/>
</dbReference>
<keyword evidence="3 7" id="KW-0812">Transmembrane</keyword>
<feature type="transmembrane region" description="Helical" evidence="7">
    <location>
        <begin position="294"/>
        <end position="323"/>
    </location>
</feature>
<evidence type="ECO:0000256" key="4">
    <source>
        <dbReference type="ARBA" id="ARBA00022989"/>
    </source>
</evidence>
<comment type="caution">
    <text evidence="9">The sequence shown here is derived from an EMBL/GenBank/DDBJ whole genome shotgun (WGS) entry which is preliminary data.</text>
</comment>
<protein>
    <recommendedName>
        <fullName evidence="8">Major facilitator superfamily associated domain-containing protein</fullName>
    </recommendedName>
</protein>
<feature type="region of interest" description="Disordered" evidence="6">
    <location>
        <begin position="593"/>
        <end position="615"/>
    </location>
</feature>
<feature type="transmembrane region" description="Helical" evidence="7">
    <location>
        <begin position="74"/>
        <end position="92"/>
    </location>
</feature>
<name>A0AAE1NHN1_9EUCA</name>
<dbReference type="EMBL" id="JAWZYT010005628">
    <property type="protein sequence ID" value="KAK4290038.1"/>
    <property type="molecule type" value="Genomic_DNA"/>
</dbReference>
<evidence type="ECO:0000256" key="6">
    <source>
        <dbReference type="SAM" id="MobiDB-lite"/>
    </source>
</evidence>
<dbReference type="PROSITE" id="PS51257">
    <property type="entry name" value="PROKAR_LIPOPROTEIN"/>
    <property type="match status" value="1"/>
</dbReference>
<reference evidence="9" key="1">
    <citation type="submission" date="2023-11" db="EMBL/GenBank/DDBJ databases">
        <title>Genome assemblies of two species of porcelain crab, Petrolisthes cinctipes and Petrolisthes manimaculis (Anomura: Porcellanidae).</title>
        <authorList>
            <person name="Angst P."/>
        </authorList>
    </citation>
    <scope>NUCLEOTIDE SEQUENCE</scope>
    <source>
        <strain evidence="9">PB745_02</strain>
        <tissue evidence="9">Gill</tissue>
    </source>
</reference>
<accession>A0AAE1NHN1</accession>